<comment type="similarity">
    <text evidence="4">Belongs to the thiolase-like superfamily. Beta-ketoacyl-ACP synthases family.</text>
</comment>
<dbReference type="PANTHER" id="PTHR43775">
    <property type="entry name" value="FATTY ACID SYNTHASE"/>
    <property type="match status" value="1"/>
</dbReference>
<keyword evidence="3 4" id="KW-0808">Transferase</keyword>
<reference evidence="6 8" key="1">
    <citation type="journal article" date="2020" name="Stud. Mycol.">
        <title>101 Dothideomycetes genomes: a test case for predicting lifestyles and emergence of pathogens.</title>
        <authorList>
            <person name="Haridas S."/>
            <person name="Albert R."/>
            <person name="Binder M."/>
            <person name="Bloem J."/>
            <person name="Labutti K."/>
            <person name="Salamov A."/>
            <person name="Andreopoulos B."/>
            <person name="Baker S."/>
            <person name="Barry K."/>
            <person name="Bills G."/>
            <person name="Bluhm B."/>
            <person name="Cannon C."/>
            <person name="Castanera R."/>
            <person name="Culley D."/>
            <person name="Daum C."/>
            <person name="Ezra D."/>
            <person name="Gonzalez J."/>
            <person name="Henrissat B."/>
            <person name="Kuo A."/>
            <person name="Liang C."/>
            <person name="Lipzen A."/>
            <person name="Lutzoni F."/>
            <person name="Magnuson J."/>
            <person name="Mondo S."/>
            <person name="Nolan M."/>
            <person name="Ohm R."/>
            <person name="Pangilinan J."/>
            <person name="Park H.-J."/>
            <person name="Ramirez L."/>
            <person name="Alfaro M."/>
            <person name="Sun H."/>
            <person name="Tritt A."/>
            <person name="Yoshinaga Y."/>
            <person name="Zwiers L.-H."/>
            <person name="Turgeon B."/>
            <person name="Goodwin S."/>
            <person name="Spatafora J."/>
            <person name="Crous P."/>
            <person name="Grigoriev I."/>
        </authorList>
    </citation>
    <scope>NUCLEOTIDE SEQUENCE</scope>
    <source>
        <strain evidence="6 8">CBS 304.34</strain>
    </source>
</reference>
<dbReference type="Pfam" id="PF16073">
    <property type="entry name" value="SAT"/>
    <property type="match status" value="1"/>
</dbReference>
<dbReference type="Gene3D" id="3.40.47.10">
    <property type="match status" value="2"/>
</dbReference>
<dbReference type="GO" id="GO:0004315">
    <property type="term" value="F:3-oxoacyl-[acyl-carrier-protein] synthase activity"/>
    <property type="evidence" value="ECO:0007669"/>
    <property type="project" value="InterPro"/>
</dbReference>
<keyword evidence="2" id="KW-0597">Phosphoprotein</keyword>
<dbReference type="GeneID" id="54467076"/>
<dbReference type="PROSITE" id="PS52004">
    <property type="entry name" value="KS3_2"/>
    <property type="match status" value="1"/>
</dbReference>
<keyword evidence="1" id="KW-0596">Phosphopantetheine</keyword>
<reference evidence="8" key="3">
    <citation type="submission" date="2025-04" db="UniProtKB">
        <authorList>
            <consortium name="RefSeq"/>
        </authorList>
    </citation>
    <scope>IDENTIFICATION</scope>
    <source>
        <strain evidence="8">CBS 304.34</strain>
    </source>
</reference>
<dbReference type="OrthoDB" id="429813at2759"/>
<dbReference type="InterPro" id="IPR014030">
    <property type="entry name" value="Ketoacyl_synth_N"/>
</dbReference>
<dbReference type="Pfam" id="PF00109">
    <property type="entry name" value="ketoacyl-synt"/>
    <property type="match status" value="1"/>
</dbReference>
<evidence type="ECO:0000313" key="7">
    <source>
        <dbReference type="Proteomes" id="UP000504636"/>
    </source>
</evidence>
<gene>
    <name evidence="6 8" type="ORF">BDZ99DRAFT_526889</name>
</gene>
<dbReference type="PANTHER" id="PTHR43775:SF21">
    <property type="entry name" value="NON-REDUCING POLYKETIDE SYNTHASE AUSA-RELATED"/>
    <property type="match status" value="1"/>
</dbReference>
<dbReference type="EMBL" id="MU003719">
    <property type="protein sequence ID" value="KAF2803145.1"/>
    <property type="molecule type" value="Genomic_DNA"/>
</dbReference>
<dbReference type="Pfam" id="PF02801">
    <property type="entry name" value="Ketoacyl-synt_C"/>
    <property type="match status" value="1"/>
</dbReference>
<reference evidence="8" key="2">
    <citation type="submission" date="2020-04" db="EMBL/GenBank/DDBJ databases">
        <authorList>
            <consortium name="NCBI Genome Project"/>
        </authorList>
    </citation>
    <scope>NUCLEOTIDE SEQUENCE</scope>
    <source>
        <strain evidence="8">CBS 304.34</strain>
    </source>
</reference>
<dbReference type="InterPro" id="IPR032088">
    <property type="entry name" value="SAT"/>
</dbReference>
<dbReference type="Gene3D" id="3.40.366.10">
    <property type="entry name" value="Malonyl-Coenzyme A Acyl Carrier Protein, domain 2"/>
    <property type="match status" value="1"/>
</dbReference>
<dbReference type="RefSeq" id="XP_033570109.1">
    <property type="nucleotide sequence ID" value="XM_033726183.1"/>
</dbReference>
<dbReference type="InterPro" id="IPR016039">
    <property type="entry name" value="Thiolase-like"/>
</dbReference>
<name>A0A6A6Y4I7_9PEZI</name>
<dbReference type="AlphaFoldDB" id="A0A6A6Y4I7"/>
<dbReference type="Proteomes" id="UP000504636">
    <property type="component" value="Unplaced"/>
</dbReference>
<proteinExistence type="inferred from homology"/>
<evidence type="ECO:0000259" key="5">
    <source>
        <dbReference type="PROSITE" id="PS52004"/>
    </source>
</evidence>
<dbReference type="CDD" id="cd00833">
    <property type="entry name" value="PKS"/>
    <property type="match status" value="1"/>
</dbReference>
<dbReference type="GO" id="GO:0004312">
    <property type="term" value="F:fatty acid synthase activity"/>
    <property type="evidence" value="ECO:0007669"/>
    <property type="project" value="TreeGrafter"/>
</dbReference>
<organism evidence="6">
    <name type="scientific">Mytilinidion resinicola</name>
    <dbReference type="NCBI Taxonomy" id="574789"/>
    <lineage>
        <taxon>Eukaryota</taxon>
        <taxon>Fungi</taxon>
        <taxon>Dikarya</taxon>
        <taxon>Ascomycota</taxon>
        <taxon>Pezizomycotina</taxon>
        <taxon>Dothideomycetes</taxon>
        <taxon>Pleosporomycetidae</taxon>
        <taxon>Mytilinidiales</taxon>
        <taxon>Mytilinidiaceae</taxon>
        <taxon>Mytilinidion</taxon>
    </lineage>
</organism>
<evidence type="ECO:0000256" key="4">
    <source>
        <dbReference type="RuleBase" id="RU003694"/>
    </source>
</evidence>
<evidence type="ECO:0000256" key="3">
    <source>
        <dbReference type="ARBA" id="ARBA00022679"/>
    </source>
</evidence>
<accession>A0A6A6Y4I7</accession>
<feature type="domain" description="Ketosynthase family 3 (KS3)" evidence="5">
    <location>
        <begin position="356"/>
        <end position="737"/>
    </location>
</feature>
<evidence type="ECO:0000313" key="6">
    <source>
        <dbReference type="EMBL" id="KAF2803145.1"/>
    </source>
</evidence>
<dbReference type="InterPro" id="IPR018201">
    <property type="entry name" value="Ketoacyl_synth_AS"/>
</dbReference>
<keyword evidence="7" id="KW-1185">Reference proteome</keyword>
<dbReference type="GO" id="GO:0044550">
    <property type="term" value="P:secondary metabolite biosynthetic process"/>
    <property type="evidence" value="ECO:0007669"/>
    <property type="project" value="TreeGrafter"/>
</dbReference>
<dbReference type="GO" id="GO:0006633">
    <property type="term" value="P:fatty acid biosynthetic process"/>
    <property type="evidence" value="ECO:0007669"/>
    <property type="project" value="InterPro"/>
</dbReference>
<dbReference type="InterPro" id="IPR001227">
    <property type="entry name" value="Ac_transferase_dom_sf"/>
</dbReference>
<dbReference type="InterPro" id="IPR014031">
    <property type="entry name" value="Ketoacyl_synth_C"/>
</dbReference>
<dbReference type="SUPFAM" id="SSF53901">
    <property type="entry name" value="Thiolase-like"/>
    <property type="match status" value="1"/>
</dbReference>
<dbReference type="SMART" id="SM00825">
    <property type="entry name" value="PKS_KS"/>
    <property type="match status" value="1"/>
</dbReference>
<protein>
    <submittedName>
        <fullName evidence="6 8">Ketoacyl-synt-domain-containing protein</fullName>
    </submittedName>
</protein>
<dbReference type="InterPro" id="IPR020841">
    <property type="entry name" value="PKS_Beta-ketoAc_synthase_dom"/>
</dbReference>
<evidence type="ECO:0000256" key="2">
    <source>
        <dbReference type="ARBA" id="ARBA00022553"/>
    </source>
</evidence>
<evidence type="ECO:0000256" key="1">
    <source>
        <dbReference type="ARBA" id="ARBA00022450"/>
    </source>
</evidence>
<evidence type="ECO:0000313" key="8">
    <source>
        <dbReference type="RefSeq" id="XP_033570109.1"/>
    </source>
</evidence>
<sequence length="838" mass="91202">MDLPTLIVFGPQTPWPSEKYLEQLRATLLNDPQLSPLVRATRNLPDLWFSLIDTEPSLAKTPALEDFVELSNWVEYGRLSRRTEAAPNSLLTPLTVIIHAVQYTQYFRRTRSDVSQIDLLESTSHAGIQGLCTGFLTAAAVASSNDIDDLLEHIAVVLRLAAIVGVFVSLNGIYAESAKETTCFVAQWGSEPQYMSLLDVLEQYPAAYVSVVKASTRVTITTAKATYPALSKTLRTSGLIIKEIGLEGLFYHPDNEQALASALRLCNSRADLQLPTARGLLVPLRCTSDSQVIVEGSLHEIAMKSLLCEQSNWRLTIAAATSKLDLENDKHVLEFGLVDWETGQSDASELLQSFPAHAIAVTGMACRFPGADSVDEFWELLCAGTSMVSDVPIDRFASKGLRRSPDDTKMFGNFLHNIDSFDHKFFKISLREASSMGPQQRLCLEVAYQAMESSGYFTGQVNAPSVGCYLGVGSVDYQENIGSYAPNAFSALGSLRAFISGKISHYFGWTGPSITFDTACSSSLVAIHSACKALNADGCCRGEGCGLVVLKRLQDAIATGEPILGVISGFAVNQGSNTTPITVPDPESQTTLYRTVLSLAGVSLNDVNYVEAHGTGTPRKDPIECNIIRQVFGGPQRAQNLRFGSVKGNIGHLEAASGAAGLIKPLLMIIKPLLMIQKGSIPKQAGFQLLNPQITPPLSHDKMEIPLETLAWDTDYRAICVNNYGAAGSNAALLVPQLPTHAVLNRDQRKSLPSKHIFQLISTFSKFPNLVCHCTYGILLPVVACLYRGSEKDSDLLADLCVEALSSKFIHTDLRGLYNIRLPWPARGSHLWQDPANF</sequence>
<dbReference type="PROSITE" id="PS00606">
    <property type="entry name" value="KS3_1"/>
    <property type="match status" value="1"/>
</dbReference>
<dbReference type="InterPro" id="IPR050091">
    <property type="entry name" value="PKS_NRPS_Biosynth_Enz"/>
</dbReference>